<feature type="compositionally biased region" description="Basic and acidic residues" evidence="5">
    <location>
        <begin position="391"/>
        <end position="401"/>
    </location>
</feature>
<accession>A0AAJ7FC94</accession>
<feature type="compositionally biased region" description="Low complexity" evidence="5">
    <location>
        <begin position="427"/>
        <end position="460"/>
    </location>
</feature>
<dbReference type="GO" id="GO:0042330">
    <property type="term" value="P:taxis"/>
    <property type="evidence" value="ECO:0007669"/>
    <property type="project" value="TreeGrafter"/>
</dbReference>
<feature type="compositionally biased region" description="Polar residues" evidence="5">
    <location>
        <begin position="402"/>
        <end position="426"/>
    </location>
</feature>
<organism evidence="7 8">
    <name type="scientific">Cephus cinctus</name>
    <name type="common">Wheat stem sawfly</name>
    <dbReference type="NCBI Taxonomy" id="211228"/>
    <lineage>
        <taxon>Eukaryota</taxon>
        <taxon>Metazoa</taxon>
        <taxon>Ecdysozoa</taxon>
        <taxon>Arthropoda</taxon>
        <taxon>Hexapoda</taxon>
        <taxon>Insecta</taxon>
        <taxon>Pterygota</taxon>
        <taxon>Neoptera</taxon>
        <taxon>Endopterygota</taxon>
        <taxon>Hymenoptera</taxon>
        <taxon>Cephoidea</taxon>
        <taxon>Cephidae</taxon>
        <taxon>Cephus</taxon>
    </lineage>
</organism>
<keyword evidence="2 6" id="KW-0812">Transmembrane</keyword>
<feature type="compositionally biased region" description="Polar residues" evidence="5">
    <location>
        <begin position="621"/>
        <end position="642"/>
    </location>
</feature>
<dbReference type="RefSeq" id="XP_015584721.1">
    <property type="nucleotide sequence ID" value="XM_015729235.2"/>
</dbReference>
<dbReference type="Pfam" id="PF15795">
    <property type="entry name" value="Spec3"/>
    <property type="match status" value="1"/>
</dbReference>
<feature type="compositionally biased region" description="Polar residues" evidence="5">
    <location>
        <begin position="267"/>
        <end position="292"/>
    </location>
</feature>
<evidence type="ECO:0000256" key="4">
    <source>
        <dbReference type="ARBA" id="ARBA00023136"/>
    </source>
</evidence>
<name>A0AAJ7FC94_CEPCN</name>
<feature type="compositionally biased region" description="Basic and acidic residues" evidence="5">
    <location>
        <begin position="242"/>
        <end position="252"/>
    </location>
</feature>
<dbReference type="GO" id="GO:0016020">
    <property type="term" value="C:membrane"/>
    <property type="evidence" value="ECO:0007669"/>
    <property type="project" value="UniProtKB-SubCell"/>
</dbReference>
<feature type="compositionally biased region" description="Basic and acidic residues" evidence="5">
    <location>
        <begin position="293"/>
        <end position="329"/>
    </location>
</feature>
<evidence type="ECO:0000256" key="5">
    <source>
        <dbReference type="SAM" id="MobiDB-lite"/>
    </source>
</evidence>
<evidence type="ECO:0000256" key="2">
    <source>
        <dbReference type="ARBA" id="ARBA00022692"/>
    </source>
</evidence>
<gene>
    <name evidence="8" type="primary">LOC107262736</name>
</gene>
<comment type="subcellular location">
    <subcellularLocation>
        <location evidence="1">Membrane</location>
        <topology evidence="1">Multi-pass membrane protein</topology>
    </subcellularLocation>
</comment>
<feature type="region of interest" description="Disordered" evidence="5">
    <location>
        <begin position="390"/>
        <end position="698"/>
    </location>
</feature>
<feature type="compositionally biased region" description="Polar residues" evidence="5">
    <location>
        <begin position="588"/>
        <end position="597"/>
    </location>
</feature>
<proteinExistence type="predicted"/>
<feature type="compositionally biased region" description="Polar residues" evidence="5">
    <location>
        <begin position="555"/>
        <end position="577"/>
    </location>
</feature>
<keyword evidence="4 6" id="KW-0472">Membrane</keyword>
<feature type="transmembrane region" description="Helical" evidence="6">
    <location>
        <begin position="966"/>
        <end position="983"/>
    </location>
</feature>
<evidence type="ECO:0000256" key="3">
    <source>
        <dbReference type="ARBA" id="ARBA00022989"/>
    </source>
</evidence>
<feature type="compositionally biased region" description="Low complexity" evidence="5">
    <location>
        <begin position="652"/>
        <end position="669"/>
    </location>
</feature>
<reference evidence="8" key="1">
    <citation type="submission" date="2025-08" db="UniProtKB">
        <authorList>
            <consortium name="RefSeq"/>
        </authorList>
    </citation>
    <scope>IDENTIFICATION</scope>
</reference>
<feature type="compositionally biased region" description="Basic and acidic residues" evidence="5">
    <location>
        <begin position="1"/>
        <end position="17"/>
    </location>
</feature>
<feature type="compositionally biased region" description="Basic and acidic residues" evidence="5">
    <location>
        <begin position="535"/>
        <end position="546"/>
    </location>
</feature>
<feature type="compositionally biased region" description="Polar residues" evidence="5">
    <location>
        <begin position="467"/>
        <end position="480"/>
    </location>
</feature>
<dbReference type="GO" id="GO:0019230">
    <property type="term" value="P:proprioception"/>
    <property type="evidence" value="ECO:0007669"/>
    <property type="project" value="TreeGrafter"/>
</dbReference>
<evidence type="ECO:0000313" key="8">
    <source>
        <dbReference type="RefSeq" id="XP_015584721.1"/>
    </source>
</evidence>
<feature type="compositionally biased region" description="Polar residues" evidence="5">
    <location>
        <begin position="489"/>
        <end position="526"/>
    </location>
</feature>
<dbReference type="PANTHER" id="PTHR21676">
    <property type="entry name" value="PROTEIN STUM"/>
    <property type="match status" value="1"/>
</dbReference>
<dbReference type="KEGG" id="ccin:107262736"/>
<evidence type="ECO:0000313" key="7">
    <source>
        <dbReference type="Proteomes" id="UP000694920"/>
    </source>
</evidence>
<feature type="region of interest" description="Disordered" evidence="5">
    <location>
        <begin position="995"/>
        <end position="1025"/>
    </location>
</feature>
<dbReference type="Proteomes" id="UP000694920">
    <property type="component" value="Unplaced"/>
</dbReference>
<keyword evidence="7" id="KW-1185">Reference proteome</keyword>
<dbReference type="PANTHER" id="PTHR21676:SF6">
    <property type="entry name" value="PROTEIN STUM"/>
    <property type="match status" value="1"/>
</dbReference>
<feature type="region of interest" description="Disordered" evidence="5">
    <location>
        <begin position="1"/>
        <end position="348"/>
    </location>
</feature>
<feature type="compositionally biased region" description="Polar residues" evidence="5">
    <location>
        <begin position="168"/>
        <end position="183"/>
    </location>
</feature>
<feature type="compositionally biased region" description="Basic and acidic residues" evidence="5">
    <location>
        <begin position="339"/>
        <end position="348"/>
    </location>
</feature>
<dbReference type="CTD" id="375057"/>
<protein>
    <submittedName>
        <fullName evidence="8">Protein stum</fullName>
    </submittedName>
</protein>
<feature type="compositionally biased region" description="Pro residues" evidence="5">
    <location>
        <begin position="28"/>
        <end position="43"/>
    </location>
</feature>
<feature type="compositionally biased region" description="Polar residues" evidence="5">
    <location>
        <begin position="670"/>
        <end position="684"/>
    </location>
</feature>
<keyword evidence="3 6" id="KW-1133">Transmembrane helix</keyword>
<feature type="compositionally biased region" description="Low complexity" evidence="5">
    <location>
        <begin position="71"/>
        <end position="94"/>
    </location>
</feature>
<dbReference type="GO" id="GO:0071683">
    <property type="term" value="C:sensory dendrite"/>
    <property type="evidence" value="ECO:0007669"/>
    <property type="project" value="TreeGrafter"/>
</dbReference>
<dbReference type="AlphaFoldDB" id="A0AAJ7FC94"/>
<dbReference type="GO" id="GO:0050954">
    <property type="term" value="P:sensory perception of mechanical stimulus"/>
    <property type="evidence" value="ECO:0007669"/>
    <property type="project" value="TreeGrafter"/>
</dbReference>
<evidence type="ECO:0000256" key="1">
    <source>
        <dbReference type="ARBA" id="ARBA00004141"/>
    </source>
</evidence>
<feature type="compositionally biased region" description="Low complexity" evidence="5">
    <location>
        <begin position="578"/>
        <end position="587"/>
    </location>
</feature>
<dbReference type="InterPro" id="IPR026673">
    <property type="entry name" value="SPEC3/Stum"/>
</dbReference>
<sequence>MRRQDFDNHAPRMEKVPPFKVLGTVGPYYPPSSPPPPPPPRAPEPYKITPAVTSSNRAHRRSSFVIIAETRPITPNSRSSSPSLASGRVSPFRGRGFKGPPPHAQSRPQTPDHQESKKLARSGRRAPVSQQNSPKRSLIPQPTRRRSISLSNDEDHSISLIYGRRTNPKNQPIASTRLVSNRRGSLKPPGLSPIQGTPTKPLAARKSSFNAKDLSKDRKVSPTKSRRNSLLPPKSVSSSRRTSREISPKKETPTSPSRIPLKRGSSTKKGGTVQTQLNRRSSITKSLKSGDSQTKRFINDNSTKKIDHEKKADVVKEDGSRQDSQKEQTEPTQDNLKSVFDKESKRDVDEGLGLVDLLKQSSGATGTSSMVNTTTTTAVQPLHIDAATILKDMDVPGRSTKDGSQAKQEDGLQSGSTKSNIAQERTSGQASSQSGQNGQETSQRGNNGNATNGNINGPINEDLGKINNGTKNGSINSMVNAGNGEHSRTANSSQSVKSFNKAGGSSNIENASGNQVNNSNKGQSVINEGHASAKSNDKKVLERNGDTSDDGDMKNLNQLQTNASGKTSTLDQSITIQNENSKNNNNSVQATIHSGYNKSDGKSNDSSQTGKLKNVSDDKQTNNSTGGRIKNATSAVSVSKVNGGTKIGDHGSNISVKSSSEISTGSMSSVRSTDTGVSVNTVRGVSSAREKKGMHTVKKPQEIETLSWNVMHLEQNGEPAVVASESQDNQDHQTELSRWRKHLARYSACCSNMRCLACRRGPKAQAWLGRSAPAAAATATAVNTASNAETEKATGCLTKLKTAYKCPQWPRSKCFARGSRVAPAESNVCCPPERRCGALWRRLFARCKSSRPDVERTRSIRAKQSLTSVAAPPVSEEPKVKIPEVLVEHNSLMRGAIPCLPVTLAWFCLVWNVLLPGSGTLWSGLFNLYVGQPRFSAVAGPKARFGAFIVNLVVGAGQLFTVLFCLVGWGWSIWWGVTMVRLARKYKRFRDSEAASADPEARAGEPAALPPGVPSQALRGMERAR</sequence>
<evidence type="ECO:0000256" key="6">
    <source>
        <dbReference type="SAM" id="Phobius"/>
    </source>
</evidence>
<dbReference type="GeneID" id="107262736"/>